<feature type="transmembrane region" description="Helical" evidence="7">
    <location>
        <begin position="372"/>
        <end position="393"/>
    </location>
</feature>
<feature type="transmembrane region" description="Helical" evidence="7">
    <location>
        <begin position="333"/>
        <end position="351"/>
    </location>
</feature>
<keyword evidence="5 7" id="KW-1133">Transmembrane helix</keyword>
<organism evidence="8 9">
    <name type="scientific">Lacrimispora celerecrescens</name>
    <dbReference type="NCBI Taxonomy" id="29354"/>
    <lineage>
        <taxon>Bacteria</taxon>
        <taxon>Bacillati</taxon>
        <taxon>Bacillota</taxon>
        <taxon>Clostridia</taxon>
        <taxon>Lachnospirales</taxon>
        <taxon>Lachnospiraceae</taxon>
        <taxon>Lacrimispora</taxon>
    </lineage>
</organism>
<evidence type="ECO:0000256" key="1">
    <source>
        <dbReference type="ARBA" id="ARBA00004651"/>
    </source>
</evidence>
<keyword evidence="9" id="KW-1185">Reference proteome</keyword>
<evidence type="ECO:0000313" key="9">
    <source>
        <dbReference type="Proteomes" id="UP000028525"/>
    </source>
</evidence>
<comment type="caution">
    <text evidence="8">The sequence shown here is derived from an EMBL/GenBank/DDBJ whole genome shotgun (WGS) entry which is preliminary data.</text>
</comment>
<feature type="transmembrane region" description="Helical" evidence="7">
    <location>
        <begin position="186"/>
        <end position="206"/>
    </location>
</feature>
<dbReference type="PANTHER" id="PTHR23517">
    <property type="entry name" value="RESISTANCE PROTEIN MDTM, PUTATIVE-RELATED-RELATED"/>
    <property type="match status" value="1"/>
</dbReference>
<dbReference type="OrthoDB" id="8952229at2"/>
<feature type="transmembrane region" description="Helical" evidence="7">
    <location>
        <begin position="101"/>
        <end position="129"/>
    </location>
</feature>
<keyword evidence="6 7" id="KW-0472">Membrane</keyword>
<evidence type="ECO:0000256" key="2">
    <source>
        <dbReference type="ARBA" id="ARBA00022448"/>
    </source>
</evidence>
<name>A0A084JR77_9FIRM</name>
<dbReference type="SUPFAM" id="SSF103473">
    <property type="entry name" value="MFS general substrate transporter"/>
    <property type="match status" value="1"/>
</dbReference>
<proteinExistence type="predicted"/>
<feature type="transmembrane region" description="Helical" evidence="7">
    <location>
        <begin position="279"/>
        <end position="297"/>
    </location>
</feature>
<reference evidence="8 9" key="1">
    <citation type="submission" date="2014-07" db="EMBL/GenBank/DDBJ databases">
        <title>Draft genome of Clostridium celerecrescens 152B isolated from sediments associated with methane hydrate from Krishna Godavari basin.</title>
        <authorList>
            <person name="Honkalas V.S."/>
            <person name="Dabir A.P."/>
            <person name="Arora P."/>
            <person name="Dhakephalkar P.K."/>
        </authorList>
    </citation>
    <scope>NUCLEOTIDE SEQUENCE [LARGE SCALE GENOMIC DNA]</scope>
    <source>
        <strain evidence="8 9">152B</strain>
    </source>
</reference>
<dbReference type="AlphaFoldDB" id="A0A084JR77"/>
<dbReference type="GO" id="GO:0005886">
    <property type="term" value="C:plasma membrane"/>
    <property type="evidence" value="ECO:0007669"/>
    <property type="project" value="UniProtKB-SubCell"/>
</dbReference>
<sequence>MEKPVNTVQKIKTLRKHPLIELLKNNKGNPRTLILMEPLWGIPYNLIAPFATLYMYTQGITDVQIGLILSIAMFVQVFFSFFGGIITDKFGRKFTTMMGDFFGWCVACLIWSVSGNFWFFLIAVLFNSFEQINQTAWYCLLIEDADSKDLLGIYTWVNIGGLVAIFFAPISGLLINSFTVVPVVRILYFVFAVNMLIKVIVTFKYCDETRQGKIRMTETKDTSVFQMLYEYKDLIPKILMDKEIMKVLMISVILHITNLVSTNFFSLYVTQRLGIADRYLAFFPILNAAVMLIFMIGVQHRLESVKFRIPMWIGLVLYAACSILLILTPIGGMPFIIIYVFVAAVASALVMPRKDALLQLTINPKERARINALIMAFTIAFASPFGYFAGWISSIDRRLPFVFTFTIFIVAIIIVGRIRDPEFGKEHGGADNPVANG</sequence>
<accession>A0A084JR77</accession>
<feature type="transmembrane region" description="Helical" evidence="7">
    <location>
        <begin position="247"/>
        <end position="267"/>
    </location>
</feature>
<dbReference type="Gene3D" id="1.20.1250.20">
    <property type="entry name" value="MFS general substrate transporter like domains"/>
    <property type="match status" value="1"/>
</dbReference>
<keyword evidence="3" id="KW-1003">Cell membrane</keyword>
<dbReference type="STRING" id="29354.IO98_01865"/>
<feature type="transmembrane region" description="Helical" evidence="7">
    <location>
        <begin position="309"/>
        <end position="327"/>
    </location>
</feature>
<dbReference type="InterPro" id="IPR050171">
    <property type="entry name" value="MFS_Transporters"/>
</dbReference>
<feature type="transmembrane region" description="Helical" evidence="7">
    <location>
        <begin position="399"/>
        <end position="418"/>
    </location>
</feature>
<dbReference type="Proteomes" id="UP000028525">
    <property type="component" value="Unassembled WGS sequence"/>
</dbReference>
<evidence type="ECO:0000256" key="6">
    <source>
        <dbReference type="ARBA" id="ARBA00023136"/>
    </source>
</evidence>
<gene>
    <name evidence="8" type="ORF">IO98_01865</name>
</gene>
<feature type="transmembrane region" description="Helical" evidence="7">
    <location>
        <begin position="150"/>
        <end position="174"/>
    </location>
</feature>
<dbReference type="GO" id="GO:0022857">
    <property type="term" value="F:transmembrane transporter activity"/>
    <property type="evidence" value="ECO:0007669"/>
    <property type="project" value="InterPro"/>
</dbReference>
<dbReference type="InterPro" id="IPR036259">
    <property type="entry name" value="MFS_trans_sf"/>
</dbReference>
<comment type="subcellular location">
    <subcellularLocation>
        <location evidence="1">Cell membrane</location>
        <topology evidence="1">Multi-pass membrane protein</topology>
    </subcellularLocation>
</comment>
<evidence type="ECO:0000256" key="5">
    <source>
        <dbReference type="ARBA" id="ARBA00022989"/>
    </source>
</evidence>
<feature type="transmembrane region" description="Helical" evidence="7">
    <location>
        <begin position="63"/>
        <end position="86"/>
    </location>
</feature>
<protein>
    <submittedName>
        <fullName evidence="8">MFS transporter</fullName>
    </submittedName>
</protein>
<evidence type="ECO:0000256" key="7">
    <source>
        <dbReference type="SAM" id="Phobius"/>
    </source>
</evidence>
<keyword evidence="2" id="KW-0813">Transport</keyword>
<dbReference type="Pfam" id="PF07690">
    <property type="entry name" value="MFS_1"/>
    <property type="match status" value="1"/>
</dbReference>
<dbReference type="EMBL" id="JPME01000003">
    <property type="protein sequence ID" value="KEZ91461.1"/>
    <property type="molecule type" value="Genomic_DNA"/>
</dbReference>
<evidence type="ECO:0000256" key="4">
    <source>
        <dbReference type="ARBA" id="ARBA00022692"/>
    </source>
</evidence>
<dbReference type="InterPro" id="IPR011701">
    <property type="entry name" value="MFS"/>
</dbReference>
<evidence type="ECO:0000313" key="8">
    <source>
        <dbReference type="EMBL" id="KEZ91461.1"/>
    </source>
</evidence>
<keyword evidence="4 7" id="KW-0812">Transmembrane</keyword>
<evidence type="ECO:0000256" key="3">
    <source>
        <dbReference type="ARBA" id="ARBA00022475"/>
    </source>
</evidence>